<gene>
    <name evidence="2" type="ORF">TrST_g12498</name>
</gene>
<comment type="caution">
    <text evidence="2">The sequence shown here is derived from an EMBL/GenBank/DDBJ whole genome shotgun (WGS) entry which is preliminary data.</text>
</comment>
<feature type="compositionally biased region" description="Basic and acidic residues" evidence="1">
    <location>
        <begin position="250"/>
        <end position="261"/>
    </location>
</feature>
<dbReference type="Proteomes" id="UP001165085">
    <property type="component" value="Unassembled WGS sequence"/>
</dbReference>
<accession>A0A9W7BAG3</accession>
<evidence type="ECO:0000313" key="3">
    <source>
        <dbReference type="Proteomes" id="UP001165085"/>
    </source>
</evidence>
<dbReference type="AlphaFoldDB" id="A0A9W7BAG3"/>
<protein>
    <recommendedName>
        <fullName evidence="4">Vms1-associating treble clef domain-containing protein</fullName>
    </recommendedName>
</protein>
<dbReference type="EMBL" id="BRXY01000270">
    <property type="protein sequence ID" value="GMH82555.1"/>
    <property type="molecule type" value="Genomic_DNA"/>
</dbReference>
<keyword evidence="3" id="KW-1185">Reference proteome</keyword>
<evidence type="ECO:0000256" key="1">
    <source>
        <dbReference type="SAM" id="MobiDB-lite"/>
    </source>
</evidence>
<reference evidence="3" key="1">
    <citation type="journal article" date="2023" name="Commun. Biol.">
        <title>Genome analysis of Parmales, the sister group of diatoms, reveals the evolutionary specialization of diatoms from phago-mixotrophs to photoautotrophs.</title>
        <authorList>
            <person name="Ban H."/>
            <person name="Sato S."/>
            <person name="Yoshikawa S."/>
            <person name="Yamada K."/>
            <person name="Nakamura Y."/>
            <person name="Ichinomiya M."/>
            <person name="Sato N."/>
            <person name="Blanc-Mathieu R."/>
            <person name="Endo H."/>
            <person name="Kuwata A."/>
            <person name="Ogata H."/>
        </authorList>
    </citation>
    <scope>NUCLEOTIDE SEQUENCE [LARGE SCALE GENOMIC DNA]</scope>
    <source>
        <strain evidence="3">NIES 3701</strain>
    </source>
</reference>
<name>A0A9W7BAG3_9STRA</name>
<feature type="region of interest" description="Disordered" evidence="1">
    <location>
        <begin position="250"/>
        <end position="294"/>
    </location>
</feature>
<feature type="compositionally biased region" description="Basic and acidic residues" evidence="1">
    <location>
        <begin position="270"/>
        <end position="294"/>
    </location>
</feature>
<organism evidence="2 3">
    <name type="scientific">Triparma strigata</name>
    <dbReference type="NCBI Taxonomy" id="1606541"/>
    <lineage>
        <taxon>Eukaryota</taxon>
        <taxon>Sar</taxon>
        <taxon>Stramenopiles</taxon>
        <taxon>Ochrophyta</taxon>
        <taxon>Bolidophyceae</taxon>
        <taxon>Parmales</taxon>
        <taxon>Triparmaceae</taxon>
        <taxon>Triparma</taxon>
    </lineage>
</organism>
<sequence>LFDPLSLSAYVISRNKFESPLTRQEMTQADCKRLDEHLAKYKHHFASNDFYEPASVSVSEAYALYKSIKVDAPSADQDRLDAIRSVAGMALQNLFSYNVWRSGAVQSHEEGLTIIDDDELVAEASDEYFRSNNAAGLNEGGMDEVFPELSLEATRKGEGYKADIEGVKGVVERAAEEKEREDERRREEERRRRVVEARLRVERAAERRRLKLMHEDRIKRESREEAEKRTMVEEARRDIEEWRKRMFDEAERTKEERDKIKKAAKKKRDKERQKEKKRVERERKEIEEKQKKIEEEKKMASLKCTKCGEGIPRPSDVFVRSELPFCSTKCSRSHFL</sequence>
<evidence type="ECO:0008006" key="4">
    <source>
        <dbReference type="Google" id="ProtNLM"/>
    </source>
</evidence>
<feature type="non-terminal residue" evidence="2">
    <location>
        <position position="1"/>
    </location>
</feature>
<dbReference type="OrthoDB" id="207284at2759"/>
<evidence type="ECO:0000313" key="2">
    <source>
        <dbReference type="EMBL" id="GMH82555.1"/>
    </source>
</evidence>
<proteinExistence type="predicted"/>